<proteinExistence type="predicted"/>
<dbReference type="EMBL" id="ML995808">
    <property type="protein sequence ID" value="KAF2774171.1"/>
    <property type="molecule type" value="Genomic_DNA"/>
</dbReference>
<evidence type="ECO:0000256" key="1">
    <source>
        <dbReference type="SAM" id="MobiDB-lite"/>
    </source>
</evidence>
<reference evidence="2" key="1">
    <citation type="journal article" date="2020" name="Stud. Mycol.">
        <title>101 Dothideomycetes genomes: a test case for predicting lifestyles and emergence of pathogens.</title>
        <authorList>
            <person name="Haridas S."/>
            <person name="Albert R."/>
            <person name="Binder M."/>
            <person name="Bloem J."/>
            <person name="Labutti K."/>
            <person name="Salamov A."/>
            <person name="Andreopoulos B."/>
            <person name="Baker S."/>
            <person name="Barry K."/>
            <person name="Bills G."/>
            <person name="Bluhm B."/>
            <person name="Cannon C."/>
            <person name="Castanera R."/>
            <person name="Culley D."/>
            <person name="Daum C."/>
            <person name="Ezra D."/>
            <person name="Gonzalez J."/>
            <person name="Henrissat B."/>
            <person name="Kuo A."/>
            <person name="Liang C."/>
            <person name="Lipzen A."/>
            <person name="Lutzoni F."/>
            <person name="Magnuson J."/>
            <person name="Mondo S."/>
            <person name="Nolan M."/>
            <person name="Ohm R."/>
            <person name="Pangilinan J."/>
            <person name="Park H.-J."/>
            <person name="Ramirez L."/>
            <person name="Alfaro M."/>
            <person name="Sun H."/>
            <person name="Tritt A."/>
            <person name="Yoshinaga Y."/>
            <person name="Zwiers L.-H."/>
            <person name="Turgeon B."/>
            <person name="Goodwin S."/>
            <person name="Spatafora J."/>
            <person name="Crous P."/>
            <person name="Grigoriev I."/>
        </authorList>
    </citation>
    <scope>NUCLEOTIDE SEQUENCE</scope>
    <source>
        <strain evidence="2">CBS 116005</strain>
    </source>
</reference>
<name>A0A6G1LMK6_9PEZI</name>
<sequence length="69" mass="7271">MLNGTASSSLLNGTSPSMSRMPVETFTFYNGSMAETGSVTPTYTGPYISTEYVTATSVSTFVRMIRGGA</sequence>
<organism evidence="2 3">
    <name type="scientific">Teratosphaeria nubilosa</name>
    <dbReference type="NCBI Taxonomy" id="161662"/>
    <lineage>
        <taxon>Eukaryota</taxon>
        <taxon>Fungi</taxon>
        <taxon>Dikarya</taxon>
        <taxon>Ascomycota</taxon>
        <taxon>Pezizomycotina</taxon>
        <taxon>Dothideomycetes</taxon>
        <taxon>Dothideomycetidae</taxon>
        <taxon>Mycosphaerellales</taxon>
        <taxon>Teratosphaeriaceae</taxon>
        <taxon>Teratosphaeria</taxon>
    </lineage>
</organism>
<feature type="compositionally biased region" description="Polar residues" evidence="1">
    <location>
        <begin position="1"/>
        <end position="18"/>
    </location>
</feature>
<gene>
    <name evidence="2" type="ORF">EJ03DRAFT_322764</name>
</gene>
<feature type="region of interest" description="Disordered" evidence="1">
    <location>
        <begin position="1"/>
        <end position="20"/>
    </location>
</feature>
<protein>
    <submittedName>
        <fullName evidence="2">Uncharacterized protein</fullName>
    </submittedName>
</protein>
<dbReference type="AlphaFoldDB" id="A0A6G1LMK6"/>
<dbReference type="OrthoDB" id="10586143at2759"/>
<dbReference type="Proteomes" id="UP000799436">
    <property type="component" value="Unassembled WGS sequence"/>
</dbReference>
<evidence type="ECO:0000313" key="2">
    <source>
        <dbReference type="EMBL" id="KAF2774171.1"/>
    </source>
</evidence>
<evidence type="ECO:0000313" key="3">
    <source>
        <dbReference type="Proteomes" id="UP000799436"/>
    </source>
</evidence>
<keyword evidence="3" id="KW-1185">Reference proteome</keyword>
<accession>A0A6G1LMK6</accession>